<evidence type="ECO:0000313" key="6">
    <source>
        <dbReference type="Proteomes" id="UP001281217"/>
    </source>
</evidence>
<feature type="domain" description="EamA" evidence="2">
    <location>
        <begin position="9"/>
        <end position="142"/>
    </location>
</feature>
<feature type="transmembrane region" description="Helical" evidence="1">
    <location>
        <begin position="125"/>
        <end position="144"/>
    </location>
</feature>
<name>A0A1I6BZ12_9GAMM</name>
<dbReference type="OrthoDB" id="9787117at2"/>
<dbReference type="EMBL" id="JAVRDO010000012">
    <property type="protein sequence ID" value="MDX9688679.1"/>
    <property type="molecule type" value="Genomic_DNA"/>
</dbReference>
<dbReference type="PANTHER" id="PTHR22911">
    <property type="entry name" value="ACYL-MALONYL CONDENSING ENZYME-RELATED"/>
    <property type="match status" value="1"/>
</dbReference>
<keyword evidence="1" id="KW-0472">Membrane</keyword>
<evidence type="ECO:0000259" key="2">
    <source>
        <dbReference type="Pfam" id="PF00892"/>
    </source>
</evidence>
<dbReference type="InterPro" id="IPR037185">
    <property type="entry name" value="EmrE-like"/>
</dbReference>
<reference evidence="3" key="3">
    <citation type="submission" date="2024-05" db="EMBL/GenBank/DDBJ databases">
        <authorList>
            <person name="de Witt J."/>
        </authorList>
    </citation>
    <scope>NUCLEOTIDE SEQUENCE</scope>
    <source>
        <strain evidence="3">FZJ</strain>
    </source>
</reference>
<dbReference type="SUPFAM" id="SSF103481">
    <property type="entry name" value="Multidrug resistance efflux transporter EmrE"/>
    <property type="match status" value="2"/>
</dbReference>
<dbReference type="Proteomes" id="UP000242815">
    <property type="component" value="Unassembled WGS sequence"/>
</dbReference>
<dbReference type="EMBL" id="FOYD01000009">
    <property type="protein sequence ID" value="SFQ86186.1"/>
    <property type="molecule type" value="Genomic_DNA"/>
</dbReference>
<feature type="transmembrane region" description="Helical" evidence="1">
    <location>
        <begin position="220"/>
        <end position="240"/>
    </location>
</feature>
<feature type="transmembrane region" description="Helical" evidence="1">
    <location>
        <begin position="37"/>
        <end position="60"/>
    </location>
</feature>
<keyword evidence="1" id="KW-1133">Transmembrane helix</keyword>
<feature type="transmembrane region" description="Helical" evidence="1">
    <location>
        <begin position="96"/>
        <end position="118"/>
    </location>
</feature>
<keyword evidence="6" id="KW-1185">Reference proteome</keyword>
<proteinExistence type="predicted"/>
<accession>A0A1I6BZ12</accession>
<keyword evidence="1" id="KW-0812">Transmembrane</keyword>
<dbReference type="InterPro" id="IPR000620">
    <property type="entry name" value="EamA_dom"/>
</dbReference>
<feature type="domain" description="EamA" evidence="2">
    <location>
        <begin position="160"/>
        <end position="292"/>
    </location>
</feature>
<reference evidence="4 5" key="1">
    <citation type="submission" date="2016-10" db="EMBL/GenBank/DDBJ databases">
        <authorList>
            <person name="de Groot N.N."/>
        </authorList>
    </citation>
    <scope>NUCLEOTIDE SEQUENCE [LARGE SCALE GENOMIC DNA]</scope>
    <source>
        <strain evidence="4 5">JCM 18415</strain>
    </source>
</reference>
<dbReference type="AlphaFoldDB" id="A0A1I6BZ12"/>
<dbReference type="PANTHER" id="PTHR22911:SF79">
    <property type="entry name" value="MOBA-LIKE NTP TRANSFERASE DOMAIN-CONTAINING PROTEIN"/>
    <property type="match status" value="1"/>
</dbReference>
<dbReference type="GO" id="GO:0016020">
    <property type="term" value="C:membrane"/>
    <property type="evidence" value="ECO:0007669"/>
    <property type="project" value="InterPro"/>
</dbReference>
<protein>
    <submittedName>
        <fullName evidence="4">Drug/metabolite transporter, DME family</fullName>
    </submittedName>
    <submittedName>
        <fullName evidence="3">EamA family transporter</fullName>
    </submittedName>
</protein>
<evidence type="ECO:0000313" key="5">
    <source>
        <dbReference type="Proteomes" id="UP000242815"/>
    </source>
</evidence>
<gene>
    <name evidence="3" type="ORF">RED13_000224</name>
    <name evidence="4" type="ORF">SAMN05216578_10930</name>
</gene>
<evidence type="ECO:0000313" key="3">
    <source>
        <dbReference type="EMBL" id="MDX9688679.1"/>
    </source>
</evidence>
<dbReference type="Proteomes" id="UP001281217">
    <property type="component" value="Unassembled WGS sequence"/>
</dbReference>
<sequence length="303" mass="31486">MDRMQHHTRGIAAILAASLLWGTTGTAASFAPDVSALAIGAFAMGVAGLLLVLRSLGELARDRARLLVQSRILLLGGLAVAIYPLAFYSAMRLSGVAVGTVVSIASAPLFTVILEWACTRRSVSLRWGLSFAFGAAGIALLATGRPEPGSADTGIAWTWLGVLVGLLAGLTYATYSWAARHMIEQGVGSASSMASMFGVAAIVLLPSLLLTGQNLFATPINAGVALYMALIPMFVGYLCFGYGLRYIAASTATLITLLEPVVAVLLAVLVVGEWLAPAGWVGMTLIMLSLLMQTLRSSPDASG</sequence>
<evidence type="ECO:0000256" key="1">
    <source>
        <dbReference type="SAM" id="Phobius"/>
    </source>
</evidence>
<feature type="transmembrane region" description="Helical" evidence="1">
    <location>
        <begin position="187"/>
        <end position="208"/>
    </location>
</feature>
<evidence type="ECO:0000313" key="4">
    <source>
        <dbReference type="EMBL" id="SFQ86186.1"/>
    </source>
</evidence>
<feature type="transmembrane region" description="Helical" evidence="1">
    <location>
        <begin position="72"/>
        <end position="90"/>
    </location>
</feature>
<dbReference type="RefSeq" id="WP_090539879.1">
    <property type="nucleotide sequence ID" value="NZ_FOYD01000009.1"/>
</dbReference>
<feature type="transmembrane region" description="Helical" evidence="1">
    <location>
        <begin position="156"/>
        <end position="175"/>
    </location>
</feature>
<dbReference type="Pfam" id="PF00892">
    <property type="entry name" value="EamA"/>
    <property type="match status" value="2"/>
</dbReference>
<organism evidence="4 5">
    <name type="scientific">Halopseudomonas formosensis</name>
    <dbReference type="NCBI Taxonomy" id="1002526"/>
    <lineage>
        <taxon>Bacteria</taxon>
        <taxon>Pseudomonadati</taxon>
        <taxon>Pseudomonadota</taxon>
        <taxon>Gammaproteobacteria</taxon>
        <taxon>Pseudomonadales</taxon>
        <taxon>Pseudomonadaceae</taxon>
        <taxon>Halopseudomonas</taxon>
    </lineage>
</organism>
<reference evidence="6" key="2">
    <citation type="submission" date="2023-07" db="EMBL/GenBank/DDBJ databases">
        <authorList>
            <person name="de Witt J."/>
        </authorList>
    </citation>
    <scope>NUCLEOTIDE SEQUENCE [LARGE SCALE GENOMIC DNA]</scope>
    <source>
        <strain evidence="6">FZJ</strain>
    </source>
</reference>